<dbReference type="Proteomes" id="UP000078200">
    <property type="component" value="Unassembled WGS sequence"/>
</dbReference>
<dbReference type="SUPFAM" id="SSF48371">
    <property type="entry name" value="ARM repeat"/>
    <property type="match status" value="1"/>
</dbReference>
<dbReference type="STRING" id="7395.A0A1A9UFS3"/>
<dbReference type="InterPro" id="IPR011989">
    <property type="entry name" value="ARM-like"/>
</dbReference>
<accession>A0A1A9UFS3</accession>
<name>A0A1A9UFS3_GLOAU</name>
<reference evidence="1" key="1">
    <citation type="submission" date="2020-05" db="UniProtKB">
        <authorList>
            <consortium name="EnsemblMetazoa"/>
        </authorList>
    </citation>
    <scope>IDENTIFICATION</scope>
    <source>
        <strain evidence="1">TTRI</strain>
    </source>
</reference>
<sequence length="133" mass="14528">MPILLCNLVGDMNQGNWRRVISKSSLKSPIGPIEAARDQSENASIEEKLNGLQSLALLAASKDKVAGICQADIVRIVDPCLCEKDESVRNAAVGALRNLSVAGIESKAFKHLLTFIHVPITEHTLEMEENNFF</sequence>
<dbReference type="VEuPathDB" id="VectorBase:GAUT003437"/>
<evidence type="ECO:0000313" key="2">
    <source>
        <dbReference type="Proteomes" id="UP000078200"/>
    </source>
</evidence>
<evidence type="ECO:0000313" key="1">
    <source>
        <dbReference type="EnsemblMetazoa" id="GAUT003437-PA"/>
    </source>
</evidence>
<organism evidence="1 2">
    <name type="scientific">Glossina austeni</name>
    <name type="common">Savannah tsetse fly</name>
    <dbReference type="NCBI Taxonomy" id="7395"/>
    <lineage>
        <taxon>Eukaryota</taxon>
        <taxon>Metazoa</taxon>
        <taxon>Ecdysozoa</taxon>
        <taxon>Arthropoda</taxon>
        <taxon>Hexapoda</taxon>
        <taxon>Insecta</taxon>
        <taxon>Pterygota</taxon>
        <taxon>Neoptera</taxon>
        <taxon>Endopterygota</taxon>
        <taxon>Diptera</taxon>
        <taxon>Brachycera</taxon>
        <taxon>Muscomorpha</taxon>
        <taxon>Hippoboscoidea</taxon>
        <taxon>Glossinidae</taxon>
        <taxon>Glossina</taxon>
    </lineage>
</organism>
<dbReference type="InterPro" id="IPR016024">
    <property type="entry name" value="ARM-type_fold"/>
</dbReference>
<dbReference type="Gene3D" id="1.25.10.10">
    <property type="entry name" value="Leucine-rich Repeat Variant"/>
    <property type="match status" value="1"/>
</dbReference>
<dbReference type="EnsemblMetazoa" id="GAUT003437-RA">
    <property type="protein sequence ID" value="GAUT003437-PA"/>
    <property type="gene ID" value="GAUT003437"/>
</dbReference>
<protein>
    <submittedName>
        <fullName evidence="1">Uncharacterized protein</fullName>
    </submittedName>
</protein>
<proteinExistence type="predicted"/>
<keyword evidence="2" id="KW-1185">Reference proteome</keyword>
<dbReference type="AlphaFoldDB" id="A0A1A9UFS3"/>